<dbReference type="EMBL" id="CYXY01000005">
    <property type="protein sequence ID" value="CUM87602.1"/>
    <property type="molecule type" value="Genomic_DNA"/>
</dbReference>
<name>A0A173SB92_ANAHA</name>
<evidence type="ECO:0000313" key="1">
    <source>
        <dbReference type="EMBL" id="CUM87602.1"/>
    </source>
</evidence>
<protein>
    <submittedName>
        <fullName evidence="1">Uncharacterized protein</fullName>
    </submittedName>
</protein>
<evidence type="ECO:0000313" key="2">
    <source>
        <dbReference type="Proteomes" id="UP000095553"/>
    </source>
</evidence>
<organism evidence="1 2">
    <name type="scientific">Anaerostipes hadrus</name>
    <dbReference type="NCBI Taxonomy" id="649756"/>
    <lineage>
        <taxon>Bacteria</taxon>
        <taxon>Bacillati</taxon>
        <taxon>Bacillota</taxon>
        <taxon>Clostridia</taxon>
        <taxon>Lachnospirales</taxon>
        <taxon>Lachnospiraceae</taxon>
        <taxon>Anaerostipes</taxon>
    </lineage>
</organism>
<reference evidence="1 2" key="1">
    <citation type="submission" date="2015-09" db="EMBL/GenBank/DDBJ databases">
        <authorList>
            <consortium name="Pathogen Informatics"/>
        </authorList>
    </citation>
    <scope>NUCLEOTIDE SEQUENCE [LARGE SCALE GENOMIC DNA]</scope>
    <source>
        <strain evidence="1 2">2789STDY5834959</strain>
    </source>
</reference>
<dbReference type="Proteomes" id="UP000095553">
    <property type="component" value="Unassembled WGS sequence"/>
</dbReference>
<dbReference type="AlphaFoldDB" id="A0A173SB92"/>
<sequence>MEKISETEGTKIGTLTAENGTLKKEIEAKSEETKRTDWKKNFLNRFLRKY</sequence>
<accession>A0A173SB92</accession>
<gene>
    <name evidence="1" type="ORF">ERS852571_01107</name>
</gene>
<proteinExistence type="predicted"/>